<name>A0A9E8MNP1_9MICO</name>
<gene>
    <name evidence="3" type="ORF">OVN18_04675</name>
</gene>
<keyword evidence="2" id="KW-0812">Transmembrane</keyword>
<feature type="region of interest" description="Disordered" evidence="1">
    <location>
        <begin position="314"/>
        <end position="358"/>
    </location>
</feature>
<dbReference type="RefSeq" id="WP_267782295.1">
    <property type="nucleotide sequence ID" value="NZ_CP113089.1"/>
</dbReference>
<dbReference type="KEGG" id="mdb:OVN18_04675"/>
<keyword evidence="4" id="KW-1185">Reference proteome</keyword>
<accession>A0A9E8MNP1</accession>
<feature type="compositionally biased region" description="Low complexity" evidence="1">
    <location>
        <begin position="318"/>
        <end position="336"/>
    </location>
</feature>
<evidence type="ECO:0000256" key="1">
    <source>
        <dbReference type="SAM" id="MobiDB-lite"/>
    </source>
</evidence>
<evidence type="ECO:0000313" key="4">
    <source>
        <dbReference type="Proteomes" id="UP001164706"/>
    </source>
</evidence>
<evidence type="ECO:0000313" key="3">
    <source>
        <dbReference type="EMBL" id="WAB82307.1"/>
    </source>
</evidence>
<dbReference type="InterPro" id="IPR046112">
    <property type="entry name" value="DUF6049"/>
</dbReference>
<dbReference type="AlphaFoldDB" id="A0A9E8MNP1"/>
<evidence type="ECO:0000256" key="2">
    <source>
        <dbReference type="SAM" id="Phobius"/>
    </source>
</evidence>
<protein>
    <submittedName>
        <fullName evidence="3">DUF6049 family protein</fullName>
    </submittedName>
</protein>
<reference evidence="3" key="1">
    <citation type="submission" date="2022-11" db="EMBL/GenBank/DDBJ databases">
        <title>Description of Microcella daejonensis nov. sp, isolated from riverside soil.</title>
        <authorList>
            <person name="Molina K.M."/>
            <person name="Kim S.B."/>
        </authorList>
    </citation>
    <scope>NUCLEOTIDE SEQUENCE</scope>
    <source>
        <strain evidence="3">MMS21-STM12</strain>
    </source>
</reference>
<feature type="transmembrane region" description="Helical" evidence="2">
    <location>
        <begin position="695"/>
        <end position="713"/>
    </location>
</feature>
<keyword evidence="2" id="KW-0472">Membrane</keyword>
<dbReference type="Pfam" id="PF19516">
    <property type="entry name" value="DUF6049"/>
    <property type="match status" value="1"/>
</dbReference>
<proteinExistence type="predicted"/>
<sequence length="738" mass="73469">MSARRVHGVHRALTTLARPTLAGLLMLGLSVGAMSTGVMASAAPATPHARAATAPDPSETEPIIELVAAPTAPSVAPGEPVALRVTVRNTGGSASAAGALAVGLEGGTRATRTALEAWFSGAEQDAALPAVAEATLPALDVGAAAVIEVVVPAEAAGLTGEWGPRLVVATAMMGDAPAAASRTAVTFAPPESAPAAATVRVVTPLSTPESESALLTAEELAELTGPDGQLTRTLDAVEGTAAALGVDPRIIASIRLLGTAAPESATALLERLAGLSNPTFALAWADADPTATVLARGIPLPAVEGAGGPLDASLFDTGVGVPPEVVGPEPSIAPSDEAPPAPSASASPSPSAAPDDAPVDEETITLGQLAAWPHDLEDWAWPRTGGLSPAGVEVLVAGGTRTIIAGDAQLDGAAGSAARAGEATLAVADDSASLAAIGVTTATVQQQAQASTAELAALLAARAVEQPGAAALLALDRTAAQSAARLDGLLTAVDALPWADITPLGQPAATAPATTVGEGALPEGLVGAIGTALDAEAVDREFARIAVDPAAITDIRRLELLAALSLGWGEDATAAVQRFTAASSELRSSVQIVESPRILVLADGLFTVPLTVQNGLGTPIVVYVHVESATGQLRVLESRVETGIDGGAQAVAAVPVESLTNGDVDITITVRDAEGRTISGPITVPLSLQAGWETAGIVALTAAILGLLVAGLIRDIRRRRTRRAANVEPAPGDHDAAP</sequence>
<organism evidence="3 4">
    <name type="scientific">Microcella daejeonensis</name>
    <dbReference type="NCBI Taxonomy" id="2994971"/>
    <lineage>
        <taxon>Bacteria</taxon>
        <taxon>Bacillati</taxon>
        <taxon>Actinomycetota</taxon>
        <taxon>Actinomycetes</taxon>
        <taxon>Micrococcales</taxon>
        <taxon>Microbacteriaceae</taxon>
        <taxon>Microcella</taxon>
    </lineage>
</organism>
<feature type="compositionally biased region" description="Low complexity" evidence="1">
    <location>
        <begin position="343"/>
        <end position="356"/>
    </location>
</feature>
<dbReference type="Proteomes" id="UP001164706">
    <property type="component" value="Chromosome"/>
</dbReference>
<keyword evidence="2" id="KW-1133">Transmembrane helix</keyword>
<dbReference type="EMBL" id="CP113089">
    <property type="protein sequence ID" value="WAB82307.1"/>
    <property type="molecule type" value="Genomic_DNA"/>
</dbReference>